<protein>
    <submittedName>
        <fullName evidence="3">Xaa-Pro dipeptidase</fullName>
    </submittedName>
</protein>
<evidence type="ECO:0000259" key="2">
    <source>
        <dbReference type="Pfam" id="PF01979"/>
    </source>
</evidence>
<dbReference type="GO" id="GO:0016810">
    <property type="term" value="F:hydrolase activity, acting on carbon-nitrogen (but not peptide) bonds"/>
    <property type="evidence" value="ECO:0007669"/>
    <property type="project" value="InterPro"/>
</dbReference>
<dbReference type="Gene3D" id="3.20.20.140">
    <property type="entry name" value="Metal-dependent hydrolases"/>
    <property type="match status" value="1"/>
</dbReference>
<dbReference type="PANTHER" id="PTHR43135">
    <property type="entry name" value="ALPHA-D-RIBOSE 1-METHYLPHOSPHONATE 5-TRIPHOSPHATE DIPHOSPHATASE"/>
    <property type="match status" value="1"/>
</dbReference>
<dbReference type="InterPro" id="IPR057744">
    <property type="entry name" value="OTAase-like"/>
</dbReference>
<dbReference type="AlphaFoldDB" id="A0A2W5MMD3"/>
<evidence type="ECO:0000256" key="1">
    <source>
        <dbReference type="SAM" id="SignalP"/>
    </source>
</evidence>
<dbReference type="Pfam" id="PF01979">
    <property type="entry name" value="Amidohydro_1"/>
    <property type="match status" value="1"/>
</dbReference>
<proteinExistence type="predicted"/>
<feature type="domain" description="Amidohydrolase-related" evidence="2">
    <location>
        <begin position="91"/>
        <end position="441"/>
    </location>
</feature>
<dbReference type="Proteomes" id="UP000248597">
    <property type="component" value="Unassembled WGS sequence"/>
</dbReference>
<sequence>MQSRKNFGTILRTIPLVAGALFAVSTASAQAPEAGGQTVITGARYVDVLTGKMVDHPAIFVGADGRITTIADARTVRWGANVKHIDLGDRTLLPGLIDMHVHLDGPADIGGYRGLEFTDSFWGMTAVKNARDMLDAGFTTVRNVGSSDRNDIGLKQAIDAGYAVGPRIVPAGYALGATGGHCDSTYFPPSFEKADAKLEGIGDTVDELRYQVRRQRKYGAEVIKVCATGGVFSRNTEPGQLQVPENELRAIADEAHQWGLRVAAHAHGTTGIKAAIAAGIDTIEHVSLVDDEGIRMALARKRPVWFAMDIFNTEYTQSEGAKNGVLEDNLRKDREIAQIQRDNFRKAVEAGVRMVFASDAGVMPHGQVGGQFRVMVEYGMTPMQAIRAATSVAAEALDRERDVGAIAVGRYADIIAVDGDPLANVRELEDVDAVVKGGVLVKGG</sequence>
<feature type="chain" id="PRO_5016073666" evidence="1">
    <location>
        <begin position="30"/>
        <end position="444"/>
    </location>
</feature>
<organism evidence="3 4">
    <name type="scientific">Sphingopyxis macrogoltabida</name>
    <name type="common">Sphingomonas macrogoltabidus</name>
    <dbReference type="NCBI Taxonomy" id="33050"/>
    <lineage>
        <taxon>Bacteria</taxon>
        <taxon>Pseudomonadati</taxon>
        <taxon>Pseudomonadota</taxon>
        <taxon>Alphaproteobacteria</taxon>
        <taxon>Sphingomonadales</taxon>
        <taxon>Sphingomonadaceae</taxon>
        <taxon>Sphingopyxis</taxon>
    </lineage>
</organism>
<accession>A0A2W5MMD3</accession>
<dbReference type="CDD" id="cd01299">
    <property type="entry name" value="Met_dep_hydrolase_A"/>
    <property type="match status" value="1"/>
</dbReference>
<reference evidence="3 4" key="1">
    <citation type="submission" date="2017-08" db="EMBL/GenBank/DDBJ databases">
        <title>Infants hospitalized years apart are colonized by the same room-sourced microbial strains.</title>
        <authorList>
            <person name="Brooks B."/>
            <person name="Olm M.R."/>
            <person name="Firek B.A."/>
            <person name="Baker R."/>
            <person name="Thomas B.C."/>
            <person name="Morowitz M.J."/>
            <person name="Banfield J.F."/>
        </authorList>
    </citation>
    <scope>NUCLEOTIDE SEQUENCE [LARGE SCALE GENOMIC DNA]</scope>
    <source>
        <strain evidence="3">S2_005_003_R2_47</strain>
    </source>
</reference>
<comment type="caution">
    <text evidence="3">The sequence shown here is derived from an EMBL/GenBank/DDBJ whole genome shotgun (WGS) entry which is preliminary data.</text>
</comment>
<keyword evidence="1" id="KW-0732">Signal</keyword>
<dbReference type="EMBL" id="QFPJ01000037">
    <property type="protein sequence ID" value="PZQ21067.1"/>
    <property type="molecule type" value="Genomic_DNA"/>
</dbReference>
<name>A0A2W5MMD3_SPHMC</name>
<dbReference type="PANTHER" id="PTHR43135:SF3">
    <property type="entry name" value="ALPHA-D-RIBOSE 1-METHYLPHOSPHONATE 5-TRIPHOSPHATE DIPHOSPHATASE"/>
    <property type="match status" value="1"/>
</dbReference>
<dbReference type="InterPro" id="IPR006680">
    <property type="entry name" value="Amidohydro-rel"/>
</dbReference>
<dbReference type="InterPro" id="IPR011059">
    <property type="entry name" value="Metal-dep_hydrolase_composite"/>
</dbReference>
<dbReference type="SUPFAM" id="SSF51556">
    <property type="entry name" value="Metallo-dependent hydrolases"/>
    <property type="match status" value="1"/>
</dbReference>
<dbReference type="SUPFAM" id="SSF51338">
    <property type="entry name" value="Composite domain of metallo-dependent hydrolases"/>
    <property type="match status" value="1"/>
</dbReference>
<dbReference type="InterPro" id="IPR032466">
    <property type="entry name" value="Metal_Hydrolase"/>
</dbReference>
<evidence type="ECO:0000313" key="4">
    <source>
        <dbReference type="Proteomes" id="UP000248597"/>
    </source>
</evidence>
<feature type="signal peptide" evidence="1">
    <location>
        <begin position="1"/>
        <end position="29"/>
    </location>
</feature>
<dbReference type="Gene3D" id="2.30.40.10">
    <property type="entry name" value="Urease, subunit C, domain 1"/>
    <property type="match status" value="1"/>
</dbReference>
<evidence type="ECO:0000313" key="3">
    <source>
        <dbReference type="EMBL" id="PZQ21067.1"/>
    </source>
</evidence>
<dbReference type="InterPro" id="IPR051781">
    <property type="entry name" value="Metallo-dep_Hydrolase"/>
</dbReference>
<gene>
    <name evidence="3" type="ORF">DI569_13320</name>
</gene>